<feature type="compositionally biased region" description="Pro residues" evidence="1">
    <location>
        <begin position="182"/>
        <end position="208"/>
    </location>
</feature>
<organism evidence="3 4">
    <name type="scientific">Streptomyces katsurahamanus</name>
    <dbReference type="NCBI Taxonomy" id="2577098"/>
    <lineage>
        <taxon>Bacteria</taxon>
        <taxon>Bacillati</taxon>
        <taxon>Actinomycetota</taxon>
        <taxon>Actinomycetes</taxon>
        <taxon>Kitasatosporales</taxon>
        <taxon>Streptomycetaceae</taxon>
        <taxon>Streptomyces</taxon>
    </lineage>
</organism>
<evidence type="ECO:0000313" key="3">
    <source>
        <dbReference type="EMBL" id="MQS36961.1"/>
    </source>
</evidence>
<evidence type="ECO:0008006" key="5">
    <source>
        <dbReference type="Google" id="ProtNLM"/>
    </source>
</evidence>
<evidence type="ECO:0000313" key="4">
    <source>
        <dbReference type="Proteomes" id="UP000460558"/>
    </source>
</evidence>
<evidence type="ECO:0000256" key="2">
    <source>
        <dbReference type="SAM" id="Phobius"/>
    </source>
</evidence>
<keyword evidence="4" id="KW-1185">Reference proteome</keyword>
<name>A0ABW9NUH4_9ACTN</name>
<sequence>MHGPGYLQQPPGGRPPAALLIALRVLFTVLSVGSLGLLSWAAMLRLAIVRRRPLDWVLFCLSLALSIASFAMFLEVGNDSDQPPPKGETETETGFDLVLLLVLIATALGVPVHYLVAEIRHFQPPAPGWTPPPAASPYSVTTPVQGLPMTPGYGYPQPGTPGTPVTPGYGYPPPVTRTHQPPQGPSPYTAPPPLPPPRPDRPPLPTPSAPAATPTPSAENPRIDQVRAELDELSDYLRKERGR</sequence>
<keyword evidence="2" id="KW-1133">Transmembrane helix</keyword>
<dbReference type="EMBL" id="VDEQ01000155">
    <property type="protein sequence ID" value="MQS36961.1"/>
    <property type="molecule type" value="Genomic_DNA"/>
</dbReference>
<proteinExistence type="predicted"/>
<reference evidence="3 4" key="1">
    <citation type="submission" date="2019-06" db="EMBL/GenBank/DDBJ databases">
        <title>Comparative genomics and metabolomics analyses of clavulanic acid producing Streptomyces species provides insight into specialized metabolism and evolution of beta-lactam biosynthetic gene clusters.</title>
        <authorList>
            <person name="Moore M.A."/>
            <person name="Cruz-Morales P."/>
            <person name="Barona Gomez F."/>
            <person name="Kapil T."/>
        </authorList>
    </citation>
    <scope>NUCLEOTIDE SEQUENCE [LARGE SCALE GENOMIC DNA]</scope>
    <source>
        <strain evidence="3 4">T-272</strain>
    </source>
</reference>
<protein>
    <recommendedName>
        <fullName evidence="5">Integral membrane protein</fullName>
    </recommendedName>
</protein>
<comment type="caution">
    <text evidence="3">The sequence shown here is derived from an EMBL/GenBank/DDBJ whole genome shotgun (WGS) entry which is preliminary data.</text>
</comment>
<keyword evidence="2" id="KW-0812">Transmembrane</keyword>
<feature type="transmembrane region" description="Helical" evidence="2">
    <location>
        <begin position="56"/>
        <end position="74"/>
    </location>
</feature>
<feature type="transmembrane region" description="Helical" evidence="2">
    <location>
        <begin position="20"/>
        <end position="44"/>
    </location>
</feature>
<feature type="transmembrane region" description="Helical" evidence="2">
    <location>
        <begin position="94"/>
        <end position="116"/>
    </location>
</feature>
<keyword evidence="2" id="KW-0472">Membrane</keyword>
<feature type="compositionally biased region" description="Low complexity" evidence="1">
    <location>
        <begin position="150"/>
        <end position="169"/>
    </location>
</feature>
<evidence type="ECO:0000256" key="1">
    <source>
        <dbReference type="SAM" id="MobiDB-lite"/>
    </source>
</evidence>
<dbReference type="Proteomes" id="UP000460558">
    <property type="component" value="Unassembled WGS sequence"/>
</dbReference>
<gene>
    <name evidence="3" type="ORF">FFZ77_15415</name>
</gene>
<feature type="region of interest" description="Disordered" evidence="1">
    <location>
        <begin position="149"/>
        <end position="224"/>
    </location>
</feature>
<dbReference type="RefSeq" id="WP_153483797.1">
    <property type="nucleotide sequence ID" value="NZ_VDEQ01000155.1"/>
</dbReference>
<accession>A0ABW9NUH4</accession>